<reference evidence="2 3" key="1">
    <citation type="submission" date="2018-08" db="EMBL/GenBank/DDBJ databases">
        <title>Genomic Encyclopedia of Archaeal and Bacterial Type Strains, Phase II (KMG-II): from individual species to whole genera.</title>
        <authorList>
            <person name="Goeker M."/>
        </authorList>
    </citation>
    <scope>NUCLEOTIDE SEQUENCE [LARGE SCALE GENOMIC DNA]</scope>
    <source>
        <strain evidence="2 3">DSM 17905</strain>
    </source>
</reference>
<gene>
    <name evidence="2" type="ORF">BDD26_0551</name>
</gene>
<dbReference type="InterPro" id="IPR025612">
    <property type="entry name" value="YqjK"/>
</dbReference>
<name>A0A3D9UJ17_9GAMM</name>
<dbReference type="Proteomes" id="UP000256294">
    <property type="component" value="Unassembled WGS sequence"/>
</dbReference>
<keyword evidence="3" id="KW-1185">Reference proteome</keyword>
<dbReference type="Pfam" id="PF13997">
    <property type="entry name" value="YqjK"/>
    <property type="match status" value="1"/>
</dbReference>
<keyword evidence="1" id="KW-1133">Transmembrane helix</keyword>
<comment type="caution">
    <text evidence="2">The sequence shown here is derived from an EMBL/GenBank/DDBJ whole genome shotgun (WGS) entry which is preliminary data.</text>
</comment>
<proteinExistence type="predicted"/>
<evidence type="ECO:0000313" key="2">
    <source>
        <dbReference type="EMBL" id="REF25994.1"/>
    </source>
</evidence>
<evidence type="ECO:0000256" key="1">
    <source>
        <dbReference type="SAM" id="Phobius"/>
    </source>
</evidence>
<dbReference type="RefSeq" id="WP_038259597.1">
    <property type="nucleotide sequence ID" value="NZ_QTUB01000001.1"/>
</dbReference>
<organism evidence="2 3">
    <name type="scientific">Xenorhabdus cabanillasii</name>
    <dbReference type="NCBI Taxonomy" id="351673"/>
    <lineage>
        <taxon>Bacteria</taxon>
        <taxon>Pseudomonadati</taxon>
        <taxon>Pseudomonadota</taxon>
        <taxon>Gammaproteobacteria</taxon>
        <taxon>Enterobacterales</taxon>
        <taxon>Morganellaceae</taxon>
        <taxon>Xenorhabdus</taxon>
    </lineage>
</organism>
<feature type="transmembrane region" description="Helical" evidence="1">
    <location>
        <begin position="49"/>
        <end position="67"/>
    </location>
</feature>
<dbReference type="EMBL" id="QTUB01000001">
    <property type="protein sequence ID" value="REF25994.1"/>
    <property type="molecule type" value="Genomic_DNA"/>
</dbReference>
<keyword evidence="1" id="KW-0812">Transmembrane</keyword>
<evidence type="ECO:0000313" key="3">
    <source>
        <dbReference type="Proteomes" id="UP000256294"/>
    </source>
</evidence>
<sequence>MNKSRRQQRERKKQALLQEIQQQRQSLSAYGQHWLTITRSYDRGWQTLLSFKPYLAIGSGILLLYGIRHPRKLYHWSRRLISIWAHINTLRNILNRR</sequence>
<protein>
    <submittedName>
        <fullName evidence="2">YqjK-like protein</fullName>
    </submittedName>
</protein>
<dbReference type="AlphaFoldDB" id="A0A3D9UJ17"/>
<accession>A0A3D9UJ17</accession>
<keyword evidence="1" id="KW-0472">Membrane</keyword>